<evidence type="ECO:0000313" key="2">
    <source>
        <dbReference type="EMBL" id="CUA87015.1"/>
    </source>
</evidence>
<evidence type="ECO:0000256" key="1">
    <source>
        <dbReference type="SAM" id="Phobius"/>
    </source>
</evidence>
<dbReference type="PROSITE" id="PS00409">
    <property type="entry name" value="PROKAR_NTER_METHYL"/>
    <property type="match status" value="1"/>
</dbReference>
<evidence type="ECO:0000313" key="3">
    <source>
        <dbReference type="Proteomes" id="UP000182598"/>
    </source>
</evidence>
<dbReference type="RefSeq" id="WP_055439343.1">
    <property type="nucleotide sequence ID" value="NZ_CYHB01000004.1"/>
</dbReference>
<gene>
    <name evidence="2" type="ORF">Ga0061064_1692</name>
</gene>
<accession>A0A0K6H847</accession>
<dbReference type="InterPro" id="IPR012902">
    <property type="entry name" value="N_methyl_site"/>
</dbReference>
<keyword evidence="1" id="KW-1133">Transmembrane helix</keyword>
<dbReference type="Pfam" id="PF07963">
    <property type="entry name" value="N_methyl"/>
    <property type="match status" value="1"/>
</dbReference>
<dbReference type="SUPFAM" id="SSF54523">
    <property type="entry name" value="Pili subunits"/>
    <property type="match status" value="1"/>
</dbReference>
<keyword evidence="3" id="KW-1185">Reference proteome</keyword>
<dbReference type="NCBIfam" id="TIGR02532">
    <property type="entry name" value="IV_pilin_GFxxxE"/>
    <property type="match status" value="1"/>
</dbReference>
<protein>
    <submittedName>
        <fullName evidence="2">Prepilin-type N-terminal cleavage/methylation domain</fullName>
    </submittedName>
</protein>
<dbReference type="OrthoDB" id="9788802at2"/>
<reference evidence="3" key="1">
    <citation type="submission" date="2015-08" db="EMBL/GenBank/DDBJ databases">
        <authorList>
            <person name="Varghese N."/>
        </authorList>
    </citation>
    <scope>NUCLEOTIDE SEQUENCE [LARGE SCALE GENOMIC DNA]</scope>
    <source>
        <strain evidence="3">DSM 27808</strain>
    </source>
</reference>
<sequence length="278" mass="31053">MTRRGGFTLVELIIVIVLLAIAGLFVFNYLGFGAKIFRDTTERDQLVSQSRFALNRLSSELQGAVPRSVRVSSTDSQRCVEFMPILASSLYLDIPRPGPTNSDPFIAVEPMANSSLVGGYLLVYATNPSYIYGNNVQRRKIVTSIAATSPVQDNLVEIDYSTTPAFFGAESPARRYYIGGQPISWCYDDTSNRIYRFAGYGLQNVQRSFSQLQTIGAASAEIMAEDIYNDLNNNEFPFYVFEATLQRNSLVQLDWRFSREAGSEPLQIVHEVHIANVP</sequence>
<organism evidence="2 3">
    <name type="scientific">Pseudidiomarina woesei</name>
    <dbReference type="NCBI Taxonomy" id="1381080"/>
    <lineage>
        <taxon>Bacteria</taxon>
        <taxon>Pseudomonadati</taxon>
        <taxon>Pseudomonadota</taxon>
        <taxon>Gammaproteobacteria</taxon>
        <taxon>Alteromonadales</taxon>
        <taxon>Idiomarinaceae</taxon>
        <taxon>Pseudidiomarina</taxon>
    </lineage>
</organism>
<name>A0A0K6H847_9GAMM</name>
<dbReference type="Proteomes" id="UP000182598">
    <property type="component" value="Unassembled WGS sequence"/>
</dbReference>
<proteinExistence type="predicted"/>
<dbReference type="AlphaFoldDB" id="A0A0K6H847"/>
<feature type="transmembrane region" description="Helical" evidence="1">
    <location>
        <begin position="12"/>
        <end position="32"/>
    </location>
</feature>
<dbReference type="InterPro" id="IPR045584">
    <property type="entry name" value="Pilin-like"/>
</dbReference>
<dbReference type="EMBL" id="CYHB01000004">
    <property type="protein sequence ID" value="CUA87015.1"/>
    <property type="molecule type" value="Genomic_DNA"/>
</dbReference>
<keyword evidence="1" id="KW-0812">Transmembrane</keyword>
<keyword evidence="1" id="KW-0472">Membrane</keyword>